<evidence type="ECO:0000256" key="6">
    <source>
        <dbReference type="ARBA" id="ARBA00022958"/>
    </source>
</evidence>
<dbReference type="eggNOG" id="ENOG502QPSA">
    <property type="taxonomic scope" value="Eukaryota"/>
</dbReference>
<comment type="function">
    <text evidence="10">Potassium transporter.</text>
</comment>
<keyword evidence="6 10" id="KW-0630">Potassium</keyword>
<comment type="caution">
    <text evidence="10">Lacks conserved residue(s) required for the propagation of feature annotation.</text>
</comment>
<sequence>MDVEGATVQPRKKNSWGWQKGTLLLAYQSFGVVYGDLCISPVYVYKNTFSGKLRLHEEDEEILGVLSLVFWSLTLVPLLKYIILVLGADDNGEGGTFALYSLMCRRSRMGLLNSLHAGHGSVSSYNQDEPCKETRSSLAIRGFFEKHHSLRVVLLLFVLMGTSMVIGDGVLTPTMSVLSAVSGLRIKFPELHENYTVLLACVVLVGLFALQHYGTRRVGFLFAPILLSWLACIGGIGIYNIFRWNPTVVRALSPYYIYNFFRKAGRDGWSSLGGIVLCITGAEAMFADLGHFSKLSLRLGFTIVVYPCLVLAYMGEAAYLSKHREDLQSSFYKALPGTSFFGQREYNLVKRIFHEYAKVLHIFALIEEWKVQDRVFWPVLFIATLATAVGSQAIISATFSIISQCRALGCFPRIKVVHTSSHVHGQIYIPEVNWTLMSLCLAVTIGFRDTEMIGNAYGTNLRRAILVAFKAGCDLGDVRDDVPDVPGDHHGVEPVGAVGGALRRRLRVPGHALTLGVPARGAALPLLLSLATLLVMSAWHYGTAKKQEYELQNKVCLDHFIGLSSGMGLVRVPGVGFVYSDSVAGVPPMFAHFVTNFPAFHRVLVFVSLQTLTVPKVPPEERFLVGRIGRPEHRMFRCVVRYGYKEGRWDHFNFEDQLLVKVLEFLQLQQADGDGERCSTGSGEMSVIPAAPSQAVVDALASMSSGEIEYYAGGGAKKVRFEELPAAWRREETMSEVRALLEEREAGVSYMIGHTCVFAHESSSAVKKFAVNVVYGFLRRNSRRPAVVLGIPHTSLIEVGMVYRV</sequence>
<dbReference type="InterPro" id="IPR053952">
    <property type="entry name" value="K_trans_C"/>
</dbReference>
<organism evidence="13">
    <name type="scientific">Triticum urartu</name>
    <name type="common">Red wild einkorn</name>
    <name type="synonym">Crithodium urartu</name>
    <dbReference type="NCBI Taxonomy" id="4572"/>
    <lineage>
        <taxon>Eukaryota</taxon>
        <taxon>Viridiplantae</taxon>
        <taxon>Streptophyta</taxon>
        <taxon>Embryophyta</taxon>
        <taxon>Tracheophyta</taxon>
        <taxon>Spermatophyta</taxon>
        <taxon>Magnoliopsida</taxon>
        <taxon>Liliopsida</taxon>
        <taxon>Poales</taxon>
        <taxon>Poaceae</taxon>
        <taxon>BOP clade</taxon>
        <taxon>Pooideae</taxon>
        <taxon>Triticodae</taxon>
        <taxon>Triticeae</taxon>
        <taxon>Triticinae</taxon>
        <taxon>Triticum</taxon>
    </lineage>
</organism>
<accession>M7ZPB2</accession>
<keyword evidence="8 10" id="KW-0406">Ion transport</keyword>
<keyword evidence="4 10" id="KW-0633">Potassium transport</keyword>
<evidence type="ECO:0000313" key="13">
    <source>
        <dbReference type="EMBL" id="EMS61957.1"/>
    </source>
</evidence>
<keyword evidence="9 10" id="KW-0472">Membrane</keyword>
<dbReference type="GO" id="GO:0015079">
    <property type="term" value="F:potassium ion transmembrane transporter activity"/>
    <property type="evidence" value="ECO:0007669"/>
    <property type="project" value="UniProtKB-UniRule"/>
</dbReference>
<dbReference type="STRING" id="4572.M7ZPB2"/>
<feature type="transmembrane region" description="Helical" evidence="10">
    <location>
        <begin position="195"/>
        <end position="213"/>
    </location>
</feature>
<evidence type="ECO:0000256" key="8">
    <source>
        <dbReference type="ARBA" id="ARBA00023065"/>
    </source>
</evidence>
<dbReference type="NCBIfam" id="TIGR00794">
    <property type="entry name" value="kup"/>
    <property type="match status" value="1"/>
</dbReference>
<feature type="transmembrane region" description="Helical" evidence="10">
    <location>
        <begin position="268"/>
        <end position="287"/>
    </location>
</feature>
<comment type="subcellular location">
    <subcellularLocation>
        <location evidence="1 10">Membrane</location>
        <topology evidence="1 10">Multi-pass membrane protein</topology>
    </subcellularLocation>
</comment>
<dbReference type="AlphaFoldDB" id="M7ZPB2"/>
<feature type="transmembrane region" description="Helical" evidence="10">
    <location>
        <begin position="152"/>
        <end position="175"/>
    </location>
</feature>
<evidence type="ECO:0000256" key="4">
    <source>
        <dbReference type="ARBA" id="ARBA00022538"/>
    </source>
</evidence>
<protein>
    <recommendedName>
        <fullName evidence="10">Potassium transporter</fullName>
    </recommendedName>
</protein>
<dbReference type="GO" id="GO:0016020">
    <property type="term" value="C:membrane"/>
    <property type="evidence" value="ECO:0007669"/>
    <property type="project" value="UniProtKB-SubCell"/>
</dbReference>
<evidence type="ECO:0000259" key="12">
    <source>
        <dbReference type="Pfam" id="PF22776"/>
    </source>
</evidence>
<gene>
    <name evidence="13" type="ORF">TRIUR3_13112</name>
</gene>
<feature type="transmembrane region" description="Helical" evidence="10">
    <location>
        <begin position="299"/>
        <end position="320"/>
    </location>
</feature>
<evidence type="ECO:0000256" key="1">
    <source>
        <dbReference type="ARBA" id="ARBA00004141"/>
    </source>
</evidence>
<feature type="domain" description="K+ potassium transporter integral membrane" evidence="11">
    <location>
        <begin position="25"/>
        <end position="338"/>
    </location>
</feature>
<keyword evidence="5 10" id="KW-0812">Transmembrane</keyword>
<dbReference type="InterPro" id="IPR003855">
    <property type="entry name" value="K+_transporter"/>
</dbReference>
<name>M7ZPB2_TRIUA</name>
<evidence type="ECO:0000256" key="7">
    <source>
        <dbReference type="ARBA" id="ARBA00022989"/>
    </source>
</evidence>
<keyword evidence="3" id="KW-0813">Transport</keyword>
<keyword evidence="7 10" id="KW-1133">Transmembrane helix</keyword>
<dbReference type="Pfam" id="PF02705">
    <property type="entry name" value="K_trans"/>
    <property type="match status" value="2"/>
</dbReference>
<evidence type="ECO:0000259" key="11">
    <source>
        <dbReference type="Pfam" id="PF02705"/>
    </source>
</evidence>
<dbReference type="OMA" id="HGAYWSI"/>
<feature type="transmembrane region" description="Helical" evidence="10">
    <location>
        <begin position="62"/>
        <end position="83"/>
    </location>
</feature>
<dbReference type="InterPro" id="IPR053951">
    <property type="entry name" value="K_trans_N"/>
</dbReference>
<dbReference type="Pfam" id="PF22776">
    <property type="entry name" value="K_trans_C"/>
    <property type="match status" value="1"/>
</dbReference>
<evidence type="ECO:0000256" key="10">
    <source>
        <dbReference type="RuleBase" id="RU321113"/>
    </source>
</evidence>
<feature type="transmembrane region" description="Helical" evidence="10">
    <location>
        <begin position="375"/>
        <end position="399"/>
    </location>
</feature>
<comment type="similarity">
    <text evidence="2 10">Belongs to the HAK/KUP transporter (TC 2.A.72.3) family.</text>
</comment>
<evidence type="ECO:0000256" key="5">
    <source>
        <dbReference type="ARBA" id="ARBA00022692"/>
    </source>
</evidence>
<evidence type="ECO:0000256" key="2">
    <source>
        <dbReference type="ARBA" id="ARBA00008440"/>
    </source>
</evidence>
<evidence type="ECO:0000256" key="3">
    <source>
        <dbReference type="ARBA" id="ARBA00022448"/>
    </source>
</evidence>
<feature type="transmembrane region" description="Helical" evidence="10">
    <location>
        <begin position="21"/>
        <end position="42"/>
    </location>
</feature>
<feature type="domain" description="K+ potassium transporter C-terminal" evidence="12">
    <location>
        <begin position="573"/>
        <end position="804"/>
    </location>
</feature>
<feature type="transmembrane region" description="Helical" evidence="10">
    <location>
        <begin position="220"/>
        <end position="242"/>
    </location>
</feature>
<reference evidence="13" key="1">
    <citation type="journal article" date="2013" name="Nature">
        <title>Draft genome of the wheat A-genome progenitor Triticum urartu.</title>
        <authorList>
            <person name="Ling H.Q."/>
            <person name="Zhao S."/>
            <person name="Liu D."/>
            <person name="Wang J."/>
            <person name="Sun H."/>
            <person name="Zhang C."/>
            <person name="Fan H."/>
            <person name="Li D."/>
            <person name="Dong L."/>
            <person name="Tao Y."/>
            <person name="Gao C."/>
            <person name="Wu H."/>
            <person name="Li Y."/>
            <person name="Cui Y."/>
            <person name="Guo X."/>
            <person name="Zheng S."/>
            <person name="Wang B."/>
            <person name="Yu K."/>
            <person name="Liang Q."/>
            <person name="Yang W."/>
            <person name="Lou X."/>
            <person name="Chen J."/>
            <person name="Feng M."/>
            <person name="Jian J."/>
            <person name="Zhang X."/>
            <person name="Luo G."/>
            <person name="Jiang Y."/>
            <person name="Liu J."/>
            <person name="Wang Z."/>
            <person name="Sha Y."/>
            <person name="Zhang B."/>
            <person name="Wu H."/>
            <person name="Tang D."/>
            <person name="Shen Q."/>
            <person name="Xue P."/>
            <person name="Zou S."/>
            <person name="Wang X."/>
            <person name="Liu X."/>
            <person name="Wang F."/>
            <person name="Yang Y."/>
            <person name="An X."/>
            <person name="Dong Z."/>
            <person name="Zhang K."/>
            <person name="Zhang X."/>
            <person name="Luo M.C."/>
            <person name="Dvorak J."/>
            <person name="Tong Y."/>
            <person name="Wang J."/>
            <person name="Yang H."/>
            <person name="Li Z."/>
            <person name="Wang D."/>
            <person name="Zhang A."/>
            <person name="Wang J."/>
        </authorList>
    </citation>
    <scope>NUCLEOTIDE SEQUENCE</scope>
</reference>
<proteinExistence type="inferred from homology"/>
<evidence type="ECO:0000256" key="9">
    <source>
        <dbReference type="ARBA" id="ARBA00023136"/>
    </source>
</evidence>
<dbReference type="PANTHER" id="PTHR30540:SF88">
    <property type="entry name" value="POTASSIUM TRANSPORTER 13-RELATED"/>
    <property type="match status" value="1"/>
</dbReference>
<feature type="domain" description="K+ potassium transporter integral membrane" evidence="11">
    <location>
        <begin position="372"/>
        <end position="462"/>
    </location>
</feature>
<dbReference type="EMBL" id="KD088554">
    <property type="protein sequence ID" value="EMS61957.1"/>
    <property type="molecule type" value="Genomic_DNA"/>
</dbReference>
<dbReference type="PANTHER" id="PTHR30540">
    <property type="entry name" value="OSMOTIC STRESS POTASSIUM TRANSPORTER"/>
    <property type="match status" value="1"/>
</dbReference>